<gene>
    <name evidence="3" type="ORF">GUITHDRAFT_114997</name>
</gene>
<evidence type="ECO:0000313" key="3">
    <source>
        <dbReference type="EMBL" id="EKX38891.1"/>
    </source>
</evidence>
<dbReference type="InterPro" id="IPR037197">
    <property type="entry name" value="WWE_dom_sf"/>
</dbReference>
<keyword evidence="5" id="KW-1185">Reference proteome</keyword>
<name>L1IRJ8_GUITC</name>
<dbReference type="AlphaFoldDB" id="L1IRJ8"/>
<dbReference type="KEGG" id="gtt:GUITHDRAFT_114997"/>
<organism evidence="3">
    <name type="scientific">Guillardia theta (strain CCMP2712)</name>
    <name type="common">Cryptophyte</name>
    <dbReference type="NCBI Taxonomy" id="905079"/>
    <lineage>
        <taxon>Eukaryota</taxon>
        <taxon>Cryptophyceae</taxon>
        <taxon>Pyrenomonadales</taxon>
        <taxon>Geminigeraceae</taxon>
        <taxon>Guillardia</taxon>
    </lineage>
</organism>
<reference evidence="3 5" key="1">
    <citation type="journal article" date="2012" name="Nature">
        <title>Algal genomes reveal evolutionary mosaicism and the fate of nucleomorphs.</title>
        <authorList>
            <consortium name="DOE Joint Genome Institute"/>
            <person name="Curtis B.A."/>
            <person name="Tanifuji G."/>
            <person name="Burki F."/>
            <person name="Gruber A."/>
            <person name="Irimia M."/>
            <person name="Maruyama S."/>
            <person name="Arias M.C."/>
            <person name="Ball S.G."/>
            <person name="Gile G.H."/>
            <person name="Hirakawa Y."/>
            <person name="Hopkins J.F."/>
            <person name="Kuo A."/>
            <person name="Rensing S.A."/>
            <person name="Schmutz J."/>
            <person name="Symeonidi A."/>
            <person name="Elias M."/>
            <person name="Eveleigh R.J."/>
            <person name="Herman E.K."/>
            <person name="Klute M.J."/>
            <person name="Nakayama T."/>
            <person name="Obornik M."/>
            <person name="Reyes-Prieto A."/>
            <person name="Armbrust E.V."/>
            <person name="Aves S.J."/>
            <person name="Beiko R.G."/>
            <person name="Coutinho P."/>
            <person name="Dacks J.B."/>
            <person name="Durnford D.G."/>
            <person name="Fast N.M."/>
            <person name="Green B.R."/>
            <person name="Grisdale C.J."/>
            <person name="Hempel F."/>
            <person name="Henrissat B."/>
            <person name="Hoppner M.P."/>
            <person name="Ishida K."/>
            <person name="Kim E."/>
            <person name="Koreny L."/>
            <person name="Kroth P.G."/>
            <person name="Liu Y."/>
            <person name="Malik S.B."/>
            <person name="Maier U.G."/>
            <person name="McRose D."/>
            <person name="Mock T."/>
            <person name="Neilson J.A."/>
            <person name="Onodera N.T."/>
            <person name="Poole A.M."/>
            <person name="Pritham E.J."/>
            <person name="Richards T.A."/>
            <person name="Rocap G."/>
            <person name="Roy S.W."/>
            <person name="Sarai C."/>
            <person name="Schaack S."/>
            <person name="Shirato S."/>
            <person name="Slamovits C.H."/>
            <person name="Spencer D.F."/>
            <person name="Suzuki S."/>
            <person name="Worden A.Z."/>
            <person name="Zauner S."/>
            <person name="Barry K."/>
            <person name="Bell C."/>
            <person name="Bharti A.K."/>
            <person name="Crow J.A."/>
            <person name="Grimwood J."/>
            <person name="Kramer R."/>
            <person name="Lindquist E."/>
            <person name="Lucas S."/>
            <person name="Salamov A."/>
            <person name="McFadden G.I."/>
            <person name="Lane C.E."/>
            <person name="Keeling P.J."/>
            <person name="Gray M.W."/>
            <person name="Grigoriev I.V."/>
            <person name="Archibald J.M."/>
        </authorList>
    </citation>
    <scope>NUCLEOTIDE SEQUENCE</scope>
    <source>
        <strain evidence="3 5">CCMP2712</strain>
    </source>
</reference>
<proteinExistence type="predicted"/>
<dbReference type="SUPFAM" id="SSF117839">
    <property type="entry name" value="WWE domain"/>
    <property type="match status" value="1"/>
</dbReference>
<dbReference type="HOGENOM" id="CLU_848514_0_0_1"/>
<dbReference type="Pfam" id="PF02825">
    <property type="entry name" value="WWE"/>
    <property type="match status" value="1"/>
</dbReference>
<dbReference type="GeneID" id="17295618"/>
<reference evidence="4" key="3">
    <citation type="submission" date="2016-03" db="UniProtKB">
        <authorList>
            <consortium name="EnsemblProtists"/>
        </authorList>
    </citation>
    <scope>IDENTIFICATION</scope>
</reference>
<dbReference type="EnsemblProtists" id="EKX38891">
    <property type="protein sequence ID" value="EKX38891"/>
    <property type="gene ID" value="GUITHDRAFT_114997"/>
</dbReference>
<sequence>MKGMGGGKGKSKSQQKVCRQGTGSSRTGCAQGLVPPFSSEMMRERRPESHHAWEYLSPTSSEWVLFTRENCAKLSEASATHQNSLMLSKNISIDFVQLQLKNLSNGQVTSIRRRGSVPLLPVNRQQLPAVGVAFNQRKGSPVAEIPAEMPSIPTRMTESPAMQSSSGGGRFAKEWEEGERAARGKVNELVQGACSPNVQEAARMCRQIGGLGDREKFFLHNLEGKQVAALLGSIARIIEVDDDEVANAAAIALGSLIGPRRIQDMINSNLGILEPILRGLSSLVNTGSSCGRLRHAVFALQLLTRDEPGASCLMRIRRDNAMRRRRVR</sequence>
<dbReference type="Gene3D" id="3.30.720.50">
    <property type="match status" value="1"/>
</dbReference>
<dbReference type="InterPro" id="IPR004170">
    <property type="entry name" value="WWE_dom"/>
</dbReference>
<dbReference type="PaxDb" id="55529-EKX38891"/>
<accession>L1IRJ8</accession>
<reference evidence="5" key="2">
    <citation type="submission" date="2012-11" db="EMBL/GenBank/DDBJ databases">
        <authorList>
            <person name="Kuo A."/>
            <person name="Curtis B.A."/>
            <person name="Tanifuji G."/>
            <person name="Burki F."/>
            <person name="Gruber A."/>
            <person name="Irimia M."/>
            <person name="Maruyama S."/>
            <person name="Arias M.C."/>
            <person name="Ball S.G."/>
            <person name="Gile G.H."/>
            <person name="Hirakawa Y."/>
            <person name="Hopkins J.F."/>
            <person name="Rensing S.A."/>
            <person name="Schmutz J."/>
            <person name="Symeonidi A."/>
            <person name="Elias M."/>
            <person name="Eveleigh R.J."/>
            <person name="Herman E.K."/>
            <person name="Klute M.J."/>
            <person name="Nakayama T."/>
            <person name="Obornik M."/>
            <person name="Reyes-Prieto A."/>
            <person name="Armbrust E.V."/>
            <person name="Aves S.J."/>
            <person name="Beiko R.G."/>
            <person name="Coutinho P."/>
            <person name="Dacks J.B."/>
            <person name="Durnford D.G."/>
            <person name="Fast N.M."/>
            <person name="Green B.R."/>
            <person name="Grisdale C."/>
            <person name="Hempe F."/>
            <person name="Henrissat B."/>
            <person name="Hoppner M.P."/>
            <person name="Ishida K.-I."/>
            <person name="Kim E."/>
            <person name="Koreny L."/>
            <person name="Kroth P.G."/>
            <person name="Liu Y."/>
            <person name="Malik S.-B."/>
            <person name="Maier U.G."/>
            <person name="McRose D."/>
            <person name="Mock T."/>
            <person name="Neilson J.A."/>
            <person name="Onodera N.T."/>
            <person name="Poole A.M."/>
            <person name="Pritham E.J."/>
            <person name="Richards T.A."/>
            <person name="Rocap G."/>
            <person name="Roy S.W."/>
            <person name="Sarai C."/>
            <person name="Schaack S."/>
            <person name="Shirato S."/>
            <person name="Slamovits C.H."/>
            <person name="Spencer D.F."/>
            <person name="Suzuki S."/>
            <person name="Worden A.Z."/>
            <person name="Zauner S."/>
            <person name="Barry K."/>
            <person name="Bell C."/>
            <person name="Bharti A.K."/>
            <person name="Crow J.A."/>
            <person name="Grimwood J."/>
            <person name="Kramer R."/>
            <person name="Lindquist E."/>
            <person name="Lucas S."/>
            <person name="Salamov A."/>
            <person name="McFadden G.I."/>
            <person name="Lane C.E."/>
            <person name="Keeling P.J."/>
            <person name="Gray M.W."/>
            <person name="Grigoriev I.V."/>
            <person name="Archibald J.M."/>
        </authorList>
    </citation>
    <scope>NUCLEOTIDE SEQUENCE</scope>
    <source>
        <strain evidence="5">CCMP2712</strain>
    </source>
</reference>
<feature type="region of interest" description="Disordered" evidence="1">
    <location>
        <begin position="1"/>
        <end position="45"/>
    </location>
</feature>
<dbReference type="EMBL" id="JH993044">
    <property type="protein sequence ID" value="EKX38891.1"/>
    <property type="molecule type" value="Genomic_DNA"/>
</dbReference>
<evidence type="ECO:0000256" key="1">
    <source>
        <dbReference type="SAM" id="MobiDB-lite"/>
    </source>
</evidence>
<evidence type="ECO:0000313" key="5">
    <source>
        <dbReference type="Proteomes" id="UP000011087"/>
    </source>
</evidence>
<dbReference type="Proteomes" id="UP000011087">
    <property type="component" value="Unassembled WGS sequence"/>
</dbReference>
<evidence type="ECO:0000259" key="2">
    <source>
        <dbReference type="Pfam" id="PF02825"/>
    </source>
</evidence>
<feature type="domain" description="WWE" evidence="2">
    <location>
        <begin position="52"/>
        <end position="113"/>
    </location>
</feature>
<evidence type="ECO:0000313" key="4">
    <source>
        <dbReference type="EnsemblProtists" id="EKX38891"/>
    </source>
</evidence>
<protein>
    <recommendedName>
        <fullName evidence="2">WWE domain-containing protein</fullName>
    </recommendedName>
</protein>
<dbReference type="RefSeq" id="XP_005825871.1">
    <property type="nucleotide sequence ID" value="XM_005825814.1"/>
</dbReference>